<evidence type="ECO:0000313" key="12">
    <source>
        <dbReference type="Proteomes" id="UP000276309"/>
    </source>
</evidence>
<evidence type="ECO:0000256" key="9">
    <source>
        <dbReference type="ARBA" id="ARBA00022801"/>
    </source>
</evidence>
<dbReference type="SUPFAM" id="SSF56784">
    <property type="entry name" value="HAD-like"/>
    <property type="match status" value="1"/>
</dbReference>
<dbReference type="Pfam" id="PF02348">
    <property type="entry name" value="CTP_transf_3"/>
    <property type="match status" value="1"/>
</dbReference>
<keyword evidence="12" id="KW-1185">Reference proteome</keyword>
<dbReference type="GO" id="GO:0006054">
    <property type="term" value="P:N-acetylneuraminate metabolic process"/>
    <property type="evidence" value="ECO:0007669"/>
    <property type="project" value="UniProtKB-UniPathway"/>
</dbReference>
<dbReference type="UniPathway" id="UPA00628"/>
<dbReference type="InterPro" id="IPR023214">
    <property type="entry name" value="HAD_sf"/>
</dbReference>
<dbReference type="SFLD" id="SFLDG01138">
    <property type="entry name" value="C1.6.2:_Deoxy-d-mannose-octulo"/>
    <property type="match status" value="1"/>
</dbReference>
<dbReference type="GO" id="GO:0046872">
    <property type="term" value="F:metal ion binding"/>
    <property type="evidence" value="ECO:0007669"/>
    <property type="project" value="UniProtKB-KW"/>
</dbReference>
<dbReference type="SFLD" id="SFLDS00003">
    <property type="entry name" value="Haloacid_Dehalogenase"/>
    <property type="match status" value="1"/>
</dbReference>
<evidence type="ECO:0000256" key="2">
    <source>
        <dbReference type="ARBA" id="ARBA00001946"/>
    </source>
</evidence>
<dbReference type="InterPro" id="IPR010023">
    <property type="entry name" value="KdsC_fam"/>
</dbReference>
<proteinExistence type="inferred from homology"/>
<keyword evidence="8" id="KW-0479">Metal-binding</keyword>
<dbReference type="Proteomes" id="UP000276309">
    <property type="component" value="Chromosome"/>
</dbReference>
<evidence type="ECO:0000256" key="1">
    <source>
        <dbReference type="ARBA" id="ARBA00001862"/>
    </source>
</evidence>
<reference evidence="11 12" key="1">
    <citation type="submission" date="2018-08" db="EMBL/GenBank/DDBJ databases">
        <title>The reduced genetic potential of extracellular carbohydrate catabolism in Euzebyella marina RN62, a Flavobacteriia bacterium isolated from the hadal water.</title>
        <authorList>
            <person name="Xue C."/>
        </authorList>
    </citation>
    <scope>NUCLEOTIDE SEQUENCE [LARGE SCALE GENOMIC DNA]</scope>
    <source>
        <strain evidence="11 12">RN62</strain>
    </source>
</reference>
<evidence type="ECO:0000256" key="10">
    <source>
        <dbReference type="ARBA" id="ARBA00022842"/>
    </source>
</evidence>
<comment type="pathway">
    <text evidence="3">Amino-sugar metabolism; N-acetylneuraminate metabolism.</text>
</comment>
<dbReference type="PANTHER" id="PTHR21485:SF3">
    <property type="entry name" value="N-ACYLNEURAMINATE CYTIDYLYLTRANSFERASE"/>
    <property type="match status" value="1"/>
</dbReference>
<dbReference type="EC" id="2.7.7.43" evidence="7"/>
<accession>A0A3G2L8Z1</accession>
<keyword evidence="11" id="KW-0548">Nucleotidyltransferase</keyword>
<dbReference type="AlphaFoldDB" id="A0A3G2L8Z1"/>
<comment type="catalytic activity">
    <reaction evidence="1">
        <text>an N-acylneuraminate + CTP = a CMP-N-acyl-beta-neuraminate + diphosphate</text>
        <dbReference type="Rhea" id="RHEA:11344"/>
        <dbReference type="ChEBI" id="CHEBI:33019"/>
        <dbReference type="ChEBI" id="CHEBI:37563"/>
        <dbReference type="ChEBI" id="CHEBI:60073"/>
        <dbReference type="ChEBI" id="CHEBI:68671"/>
        <dbReference type="EC" id="2.7.7.43"/>
    </reaction>
</comment>
<dbReference type="RefSeq" id="WP_121849728.1">
    <property type="nucleotide sequence ID" value="NZ_CP032050.1"/>
</dbReference>
<dbReference type="OrthoDB" id="9805604at2"/>
<dbReference type="KEGG" id="emar:D1013_15685"/>
<dbReference type="InterPro" id="IPR029044">
    <property type="entry name" value="Nucleotide-diphossugar_trans"/>
</dbReference>
<dbReference type="NCBIfam" id="TIGR01670">
    <property type="entry name" value="KdsC-phosphatas"/>
    <property type="match status" value="1"/>
</dbReference>
<dbReference type="SUPFAM" id="SSF53448">
    <property type="entry name" value="Nucleotide-diphospho-sugar transferases"/>
    <property type="match status" value="1"/>
</dbReference>
<dbReference type="Pfam" id="PF08282">
    <property type="entry name" value="Hydrolase_3"/>
    <property type="match status" value="1"/>
</dbReference>
<sequence>MSKKAIGFIPLRKGSKGIPGKNKKKLLGSPLFTWVLTEALFSDLDEVYIFTDDDEIIGYVNQNFSWSKKVKTFKRDASNATDTASTESAMLEFCTESKVSFEIFCLLQATSPMTKSTDINLALKKLRSENYDSLLSVVKTHRFTWSKNGESLNYDYRNRPRRQDFDGLLIENGAIYCTTQEALMNSRNRLSGKIGTIEMVEESLSEIDSETDWSIIEQLLISKFKTKKSLGRINYLILDVDGVFTDGKVSFSKDGELSKVFDMRDGMGLEILRQHQVEIIVMTSENSEVVAQRMKKLKIENTFLGVKDKFSFLHKVCEEKAISFENLAYIGDDVNDLSNMLRAAWSFCPANATKAIKYHADIILKNDSANGAIREACEFIINYNLRFNDL</sequence>
<dbReference type="EMBL" id="CP032050">
    <property type="protein sequence ID" value="AYN68716.1"/>
    <property type="molecule type" value="Genomic_DNA"/>
</dbReference>
<evidence type="ECO:0000313" key="11">
    <source>
        <dbReference type="EMBL" id="AYN68716.1"/>
    </source>
</evidence>
<dbReference type="InterPro" id="IPR003329">
    <property type="entry name" value="Cytidylyl_trans"/>
</dbReference>
<keyword evidence="10" id="KW-0460">Magnesium</keyword>
<evidence type="ECO:0000256" key="8">
    <source>
        <dbReference type="ARBA" id="ARBA00022723"/>
    </source>
</evidence>
<evidence type="ECO:0000256" key="4">
    <source>
        <dbReference type="ARBA" id="ARBA00005893"/>
    </source>
</evidence>
<dbReference type="GO" id="GO:0016788">
    <property type="term" value="F:hydrolase activity, acting on ester bonds"/>
    <property type="evidence" value="ECO:0007669"/>
    <property type="project" value="InterPro"/>
</dbReference>
<comment type="similarity">
    <text evidence="5">Belongs to the CMP-NeuNAc synthase family.</text>
</comment>
<comment type="subunit">
    <text evidence="6">Homotetramer.</text>
</comment>
<dbReference type="InterPro" id="IPR036412">
    <property type="entry name" value="HAD-like_sf"/>
</dbReference>
<name>A0A3G2L8Z1_9FLAO</name>
<evidence type="ECO:0000256" key="3">
    <source>
        <dbReference type="ARBA" id="ARBA00005141"/>
    </source>
</evidence>
<comment type="cofactor">
    <cofactor evidence="2">
        <name>Mg(2+)</name>
        <dbReference type="ChEBI" id="CHEBI:18420"/>
    </cofactor>
</comment>
<keyword evidence="9" id="KW-0378">Hydrolase</keyword>
<evidence type="ECO:0000256" key="5">
    <source>
        <dbReference type="ARBA" id="ARBA00010726"/>
    </source>
</evidence>
<dbReference type="Gene3D" id="3.90.550.10">
    <property type="entry name" value="Spore Coat Polysaccharide Biosynthesis Protein SpsA, Chain A"/>
    <property type="match status" value="1"/>
</dbReference>
<evidence type="ECO:0000256" key="6">
    <source>
        <dbReference type="ARBA" id="ARBA00011881"/>
    </source>
</evidence>
<evidence type="ECO:0000256" key="7">
    <source>
        <dbReference type="ARBA" id="ARBA00012491"/>
    </source>
</evidence>
<organism evidence="11 12">
    <name type="scientific">Euzebyella marina</name>
    <dbReference type="NCBI Taxonomy" id="1761453"/>
    <lineage>
        <taxon>Bacteria</taxon>
        <taxon>Pseudomonadati</taxon>
        <taxon>Bacteroidota</taxon>
        <taxon>Flavobacteriia</taxon>
        <taxon>Flavobacteriales</taxon>
        <taxon>Flavobacteriaceae</taxon>
        <taxon>Euzebyella</taxon>
    </lineage>
</organism>
<dbReference type="PANTHER" id="PTHR21485">
    <property type="entry name" value="HAD SUPERFAMILY MEMBERS CMAS AND KDSC"/>
    <property type="match status" value="1"/>
</dbReference>
<dbReference type="InterPro" id="IPR050793">
    <property type="entry name" value="CMP-NeuNAc_synthase"/>
</dbReference>
<gene>
    <name evidence="11" type="ORF">D1013_15685</name>
</gene>
<dbReference type="CDD" id="cd02513">
    <property type="entry name" value="CMP-NeuAc_Synthase"/>
    <property type="match status" value="1"/>
</dbReference>
<comment type="similarity">
    <text evidence="4">Belongs to the KdsC family.</text>
</comment>
<protein>
    <recommendedName>
        <fullName evidence="7">N-acylneuraminate cytidylyltransferase</fullName>
        <ecNumber evidence="7">2.7.7.43</ecNumber>
    </recommendedName>
</protein>
<dbReference type="Gene3D" id="3.40.50.1000">
    <property type="entry name" value="HAD superfamily/HAD-like"/>
    <property type="match status" value="1"/>
</dbReference>
<keyword evidence="11" id="KW-0808">Transferase</keyword>
<dbReference type="GO" id="GO:0008781">
    <property type="term" value="F:N-acylneuraminate cytidylyltransferase activity"/>
    <property type="evidence" value="ECO:0007669"/>
    <property type="project" value="UniProtKB-EC"/>
</dbReference>
<dbReference type="SFLD" id="SFLDG01136">
    <property type="entry name" value="C1.6:_Phosphoserine_Phosphatas"/>
    <property type="match status" value="1"/>
</dbReference>